<protein>
    <recommendedName>
        <fullName evidence="3">trans-L-3-hydroxyproline dehydratase</fullName>
        <ecNumber evidence="3">4.2.1.77</ecNumber>
    </recommendedName>
</protein>
<evidence type="ECO:0000256" key="2">
    <source>
        <dbReference type="ARBA" id="ARBA00007529"/>
    </source>
</evidence>
<comment type="caution">
    <text evidence="4">The sequence shown here is derived from an EMBL/GenBank/DDBJ whole genome shotgun (WGS) entry which is preliminary data.</text>
</comment>
<evidence type="ECO:0000256" key="1">
    <source>
        <dbReference type="ARBA" id="ARBA00001148"/>
    </source>
</evidence>
<dbReference type="EC" id="4.2.1.77" evidence="3"/>
<dbReference type="GO" id="GO:0050346">
    <property type="term" value="F:trans-L-3-hydroxyproline dehydratase activity"/>
    <property type="evidence" value="ECO:0007669"/>
    <property type="project" value="UniProtKB-EC"/>
</dbReference>
<dbReference type="Proteomes" id="UP000827092">
    <property type="component" value="Unassembled WGS sequence"/>
</dbReference>
<keyword evidence="5" id="KW-1185">Reference proteome</keyword>
<dbReference type="InterPro" id="IPR008794">
    <property type="entry name" value="Pro_racemase_fam"/>
</dbReference>
<gene>
    <name evidence="4" type="ORF">JTE90_015956</name>
</gene>
<evidence type="ECO:0000313" key="4">
    <source>
        <dbReference type="EMBL" id="KAG8177555.1"/>
    </source>
</evidence>
<evidence type="ECO:0000256" key="3">
    <source>
        <dbReference type="ARBA" id="ARBA00013105"/>
    </source>
</evidence>
<dbReference type="FunFam" id="3.10.310.10:FF:000003">
    <property type="entry name" value="Proline racemase"/>
    <property type="match status" value="1"/>
</dbReference>
<dbReference type="PANTHER" id="PTHR33442">
    <property type="entry name" value="TRANS-3-HYDROXY-L-PROLINE DEHYDRATASE"/>
    <property type="match status" value="1"/>
</dbReference>
<dbReference type="AlphaFoldDB" id="A0AAV6TZQ4"/>
<dbReference type="EMBL" id="JAFNEN010000774">
    <property type="protein sequence ID" value="KAG8177555.1"/>
    <property type="molecule type" value="Genomic_DNA"/>
</dbReference>
<sequence>MHTGGEPLRIIRSGYPDLIGSTVLEKVEYAKAHLDHYRKFLMNEPRGHKDMYGAFLMRKTSEDKESTQKLENEFEVVFLNNEGYSSMCGHAIIALGRYVIDHGFAKPTSPETEIIFHAPCGRVRAFTEYSNGTTGSVRFESVPAFVYKLDATINVPNIGEVVIDIAFGGAFYVIVSDKDLSIDLKTTPLSEIIRIGAAITDIVKKNIPIVHPESKELSFLYGTIITDGNDRYSDGPTTNVCIFADKQVDRSPTGSGVTARIALQFHKGLMNLNEEKEFRSILGSSFKGKAARKTKRGSFCAVVVEVSGMAHHTGDHTFYLEESDPFNEGFQLSR</sequence>
<comment type="catalytic activity">
    <reaction evidence="1">
        <text>trans-3-hydroxy-L-proline = 1-pyrroline-2-carboxylate + H2O</text>
        <dbReference type="Rhea" id="RHEA:10320"/>
        <dbReference type="ChEBI" id="CHEBI:15377"/>
        <dbReference type="ChEBI" id="CHEBI:39785"/>
        <dbReference type="ChEBI" id="CHEBI:57938"/>
        <dbReference type="EC" id="4.2.1.77"/>
    </reaction>
</comment>
<dbReference type="SUPFAM" id="SSF54506">
    <property type="entry name" value="Diaminopimelate epimerase-like"/>
    <property type="match status" value="1"/>
</dbReference>
<organism evidence="4 5">
    <name type="scientific">Oedothorax gibbosus</name>
    <dbReference type="NCBI Taxonomy" id="931172"/>
    <lineage>
        <taxon>Eukaryota</taxon>
        <taxon>Metazoa</taxon>
        <taxon>Ecdysozoa</taxon>
        <taxon>Arthropoda</taxon>
        <taxon>Chelicerata</taxon>
        <taxon>Arachnida</taxon>
        <taxon>Araneae</taxon>
        <taxon>Araneomorphae</taxon>
        <taxon>Entelegynae</taxon>
        <taxon>Araneoidea</taxon>
        <taxon>Linyphiidae</taxon>
        <taxon>Erigoninae</taxon>
        <taxon>Oedothorax</taxon>
    </lineage>
</organism>
<reference evidence="4 5" key="1">
    <citation type="journal article" date="2022" name="Nat. Ecol. Evol.">
        <title>A masculinizing supergene underlies an exaggerated male reproductive morph in a spider.</title>
        <authorList>
            <person name="Hendrickx F."/>
            <person name="De Corte Z."/>
            <person name="Sonet G."/>
            <person name="Van Belleghem S.M."/>
            <person name="Kostlbacher S."/>
            <person name="Vangestel C."/>
        </authorList>
    </citation>
    <scope>NUCLEOTIDE SEQUENCE [LARGE SCALE GENOMIC DNA]</scope>
    <source>
        <strain evidence="4">W744_W776</strain>
    </source>
</reference>
<dbReference type="PIRSF" id="PIRSF029792">
    <property type="entry name" value="Pro_racemase"/>
    <property type="match status" value="1"/>
</dbReference>
<proteinExistence type="inferred from homology"/>
<accession>A0AAV6TZQ4</accession>
<name>A0AAV6TZQ4_9ARAC</name>
<comment type="similarity">
    <text evidence="2">Belongs to the proline racemase family.</text>
</comment>
<evidence type="ECO:0000313" key="5">
    <source>
        <dbReference type="Proteomes" id="UP000827092"/>
    </source>
</evidence>
<dbReference type="SFLD" id="SFLDS00028">
    <property type="entry name" value="Proline_Racemase"/>
    <property type="match status" value="1"/>
</dbReference>
<dbReference type="Gene3D" id="3.10.310.10">
    <property type="entry name" value="Diaminopimelate Epimerase, Chain A, domain 1"/>
    <property type="match status" value="2"/>
</dbReference>
<dbReference type="Pfam" id="PF05544">
    <property type="entry name" value="Pro_racemase"/>
    <property type="match status" value="1"/>
</dbReference>
<dbReference type="PANTHER" id="PTHR33442:SF1">
    <property type="entry name" value="TRANS-3-HYDROXY-L-PROLINE DEHYDRATASE"/>
    <property type="match status" value="1"/>
</dbReference>